<feature type="non-terminal residue" evidence="2">
    <location>
        <position position="1"/>
    </location>
</feature>
<evidence type="ECO:0000256" key="1">
    <source>
        <dbReference type="SAM" id="MobiDB-lite"/>
    </source>
</evidence>
<dbReference type="Proteomes" id="UP001178461">
    <property type="component" value="Chromosome 1"/>
</dbReference>
<name>A0AA35JQC3_9SAUR</name>
<evidence type="ECO:0000313" key="2">
    <source>
        <dbReference type="EMBL" id="CAI5764196.1"/>
    </source>
</evidence>
<dbReference type="EMBL" id="OX395126">
    <property type="protein sequence ID" value="CAI5764196.1"/>
    <property type="molecule type" value="Genomic_DNA"/>
</dbReference>
<sequence>AAINANRTHGGARLPLLLLLDGSFPRRSSDAAKLREEEEKQRSGSRRMLTPSCRRLARARAAL</sequence>
<gene>
    <name evidence="2" type="ORF">PODLI_1B013781</name>
</gene>
<evidence type="ECO:0000313" key="3">
    <source>
        <dbReference type="Proteomes" id="UP001178461"/>
    </source>
</evidence>
<feature type="region of interest" description="Disordered" evidence="1">
    <location>
        <begin position="28"/>
        <end position="51"/>
    </location>
</feature>
<reference evidence="2" key="1">
    <citation type="submission" date="2022-12" db="EMBL/GenBank/DDBJ databases">
        <authorList>
            <person name="Alioto T."/>
            <person name="Alioto T."/>
            <person name="Gomez Garrido J."/>
        </authorList>
    </citation>
    <scope>NUCLEOTIDE SEQUENCE</scope>
</reference>
<feature type="compositionally biased region" description="Basic and acidic residues" evidence="1">
    <location>
        <begin position="28"/>
        <end position="42"/>
    </location>
</feature>
<keyword evidence="3" id="KW-1185">Reference proteome</keyword>
<organism evidence="2 3">
    <name type="scientific">Podarcis lilfordi</name>
    <name type="common">Lilford's wall lizard</name>
    <dbReference type="NCBI Taxonomy" id="74358"/>
    <lineage>
        <taxon>Eukaryota</taxon>
        <taxon>Metazoa</taxon>
        <taxon>Chordata</taxon>
        <taxon>Craniata</taxon>
        <taxon>Vertebrata</taxon>
        <taxon>Euteleostomi</taxon>
        <taxon>Lepidosauria</taxon>
        <taxon>Squamata</taxon>
        <taxon>Bifurcata</taxon>
        <taxon>Unidentata</taxon>
        <taxon>Episquamata</taxon>
        <taxon>Laterata</taxon>
        <taxon>Lacertibaenia</taxon>
        <taxon>Lacertidae</taxon>
        <taxon>Podarcis</taxon>
    </lineage>
</organism>
<dbReference type="AlphaFoldDB" id="A0AA35JQC3"/>
<accession>A0AA35JQC3</accession>
<protein>
    <submittedName>
        <fullName evidence="2">Uncharacterized protein</fullName>
    </submittedName>
</protein>
<proteinExistence type="predicted"/>